<organism evidence="2 3">
    <name type="scientific">Rhodocollybia butyracea</name>
    <dbReference type="NCBI Taxonomy" id="206335"/>
    <lineage>
        <taxon>Eukaryota</taxon>
        <taxon>Fungi</taxon>
        <taxon>Dikarya</taxon>
        <taxon>Basidiomycota</taxon>
        <taxon>Agaricomycotina</taxon>
        <taxon>Agaricomycetes</taxon>
        <taxon>Agaricomycetidae</taxon>
        <taxon>Agaricales</taxon>
        <taxon>Marasmiineae</taxon>
        <taxon>Omphalotaceae</taxon>
        <taxon>Rhodocollybia</taxon>
    </lineage>
</organism>
<dbReference type="AlphaFoldDB" id="A0A9P5U2V0"/>
<accession>A0A9P5U2V0</accession>
<name>A0A9P5U2V0_9AGAR</name>
<evidence type="ECO:0000256" key="1">
    <source>
        <dbReference type="SAM" id="Phobius"/>
    </source>
</evidence>
<dbReference type="OrthoDB" id="3029622at2759"/>
<feature type="transmembrane region" description="Helical" evidence="1">
    <location>
        <begin position="161"/>
        <end position="183"/>
    </location>
</feature>
<feature type="transmembrane region" description="Helical" evidence="1">
    <location>
        <begin position="240"/>
        <end position="264"/>
    </location>
</feature>
<feature type="transmembrane region" description="Helical" evidence="1">
    <location>
        <begin position="16"/>
        <end position="35"/>
    </location>
</feature>
<feature type="transmembrane region" description="Helical" evidence="1">
    <location>
        <begin position="55"/>
        <end position="77"/>
    </location>
</feature>
<protein>
    <submittedName>
        <fullName evidence="2">Uncharacterized protein</fullName>
    </submittedName>
</protein>
<feature type="transmembrane region" description="Helical" evidence="1">
    <location>
        <begin position="97"/>
        <end position="115"/>
    </location>
</feature>
<proteinExistence type="predicted"/>
<keyword evidence="3" id="KW-1185">Reference proteome</keyword>
<dbReference type="EMBL" id="JADNRY010000110">
    <property type="protein sequence ID" value="KAF9065040.1"/>
    <property type="molecule type" value="Genomic_DNA"/>
</dbReference>
<dbReference type="Proteomes" id="UP000772434">
    <property type="component" value="Unassembled WGS sequence"/>
</dbReference>
<gene>
    <name evidence="2" type="ORF">BDP27DRAFT_1332614</name>
</gene>
<keyword evidence="1" id="KW-0812">Transmembrane</keyword>
<reference evidence="2" key="1">
    <citation type="submission" date="2020-11" db="EMBL/GenBank/DDBJ databases">
        <authorList>
            <consortium name="DOE Joint Genome Institute"/>
            <person name="Ahrendt S."/>
            <person name="Riley R."/>
            <person name="Andreopoulos W."/>
            <person name="Labutti K."/>
            <person name="Pangilinan J."/>
            <person name="Ruiz-Duenas F.J."/>
            <person name="Barrasa J.M."/>
            <person name="Sanchez-Garcia M."/>
            <person name="Camarero S."/>
            <person name="Miyauchi S."/>
            <person name="Serrano A."/>
            <person name="Linde D."/>
            <person name="Babiker R."/>
            <person name="Drula E."/>
            <person name="Ayuso-Fernandez I."/>
            <person name="Pacheco R."/>
            <person name="Padilla G."/>
            <person name="Ferreira P."/>
            <person name="Barriuso J."/>
            <person name="Kellner H."/>
            <person name="Castanera R."/>
            <person name="Alfaro M."/>
            <person name="Ramirez L."/>
            <person name="Pisabarro A.G."/>
            <person name="Kuo A."/>
            <person name="Tritt A."/>
            <person name="Lipzen A."/>
            <person name="He G."/>
            <person name="Yan M."/>
            <person name="Ng V."/>
            <person name="Cullen D."/>
            <person name="Martin F."/>
            <person name="Rosso M.-N."/>
            <person name="Henrissat B."/>
            <person name="Hibbett D."/>
            <person name="Martinez A.T."/>
            <person name="Grigoriev I.V."/>
        </authorList>
    </citation>
    <scope>NUCLEOTIDE SEQUENCE</scope>
    <source>
        <strain evidence="2">AH 40177</strain>
    </source>
</reference>
<keyword evidence="1" id="KW-1133">Transmembrane helix</keyword>
<keyword evidence="1" id="KW-0472">Membrane</keyword>
<sequence>MTPDEAAETSIIGDSLLQNLAEIIITSTLFGIYLYQLCRRTSASKTGRPKKAMTYMLFSTFVLILILVVAMCLPGGIIEATGSQLQHTLCAKIFDGLINTILFIADTVILWRAWAVWMNNKKVKWTLLILMLADMGVSLADCIADFRIPSTQVNGAITLDWVYFLLSLFVNMIATCLIALRTWRHRKSMESFSIGRRRTKAEGVLLLLVESGAFFALLQLSAIIINGLDSVKAPPTSIRLITFLICQLYVFAAAFNPVAIFILVQIQSTYEQSFHLEEDPPLSQLAQSQQIPSAILNRMEGTSADFQWTQDG</sequence>
<feature type="transmembrane region" description="Helical" evidence="1">
    <location>
        <begin position="127"/>
        <end position="149"/>
    </location>
</feature>
<evidence type="ECO:0000313" key="3">
    <source>
        <dbReference type="Proteomes" id="UP000772434"/>
    </source>
</evidence>
<comment type="caution">
    <text evidence="2">The sequence shown here is derived from an EMBL/GenBank/DDBJ whole genome shotgun (WGS) entry which is preliminary data.</text>
</comment>
<evidence type="ECO:0000313" key="2">
    <source>
        <dbReference type="EMBL" id="KAF9065040.1"/>
    </source>
</evidence>
<feature type="transmembrane region" description="Helical" evidence="1">
    <location>
        <begin position="204"/>
        <end position="228"/>
    </location>
</feature>